<name>A0A5C8D706_9SPIR</name>
<feature type="domain" description="CheR-type methyltransferase" evidence="6">
    <location>
        <begin position="1"/>
        <end position="271"/>
    </location>
</feature>
<dbReference type="EMBL" id="SAYA01000021">
    <property type="protein sequence ID" value="TXJ25246.1"/>
    <property type="molecule type" value="Genomic_DNA"/>
</dbReference>
<keyword evidence="3 8" id="KW-0489">Methyltransferase</keyword>
<protein>
    <recommendedName>
        <fullName evidence="2">protein-glutamate O-methyltransferase</fullName>
        <ecNumber evidence="2">2.1.1.80</ecNumber>
    </recommendedName>
</protein>
<dbReference type="EMBL" id="SAXU01000001">
    <property type="protein sequence ID" value="TXJ20996.1"/>
    <property type="molecule type" value="Genomic_DNA"/>
</dbReference>
<dbReference type="SUPFAM" id="SSF53335">
    <property type="entry name" value="S-adenosyl-L-methionine-dependent methyltransferases"/>
    <property type="match status" value="1"/>
</dbReference>
<reference evidence="8" key="2">
    <citation type="submission" date="2019-01" db="EMBL/GenBank/DDBJ databases">
        <authorList>
            <person name="Thorell K."/>
        </authorList>
    </citation>
    <scope>NUCLEOTIDE SEQUENCE</scope>
    <source>
        <strain evidence="8">513A</strain>
        <strain evidence="9">PC4597II</strain>
        <strain evidence="7">W1</strain>
    </source>
</reference>
<evidence type="ECO:0000256" key="5">
    <source>
        <dbReference type="ARBA" id="ARBA00022691"/>
    </source>
</evidence>
<dbReference type="InterPro" id="IPR000780">
    <property type="entry name" value="CheR_MeTrfase"/>
</dbReference>
<dbReference type="EMBL" id="SAXT01000005">
    <property type="protein sequence ID" value="TXJ11729.1"/>
    <property type="molecule type" value="Genomic_DNA"/>
</dbReference>
<evidence type="ECO:0000256" key="4">
    <source>
        <dbReference type="ARBA" id="ARBA00022679"/>
    </source>
</evidence>
<comment type="catalytic activity">
    <reaction evidence="1">
        <text>L-glutamyl-[protein] + S-adenosyl-L-methionine = [protein]-L-glutamate 5-O-methyl ester + S-adenosyl-L-homocysteine</text>
        <dbReference type="Rhea" id="RHEA:24452"/>
        <dbReference type="Rhea" id="RHEA-COMP:10208"/>
        <dbReference type="Rhea" id="RHEA-COMP:10311"/>
        <dbReference type="ChEBI" id="CHEBI:29973"/>
        <dbReference type="ChEBI" id="CHEBI:57856"/>
        <dbReference type="ChEBI" id="CHEBI:59789"/>
        <dbReference type="ChEBI" id="CHEBI:82795"/>
        <dbReference type="EC" id="2.1.1.80"/>
    </reaction>
</comment>
<dbReference type="Gene3D" id="1.10.155.10">
    <property type="entry name" value="Chemotaxis receptor methyltransferase CheR, N-terminal domain"/>
    <property type="match status" value="1"/>
</dbReference>
<sequence>MNALELKREEFNLFEDFVYRESGIRFNVINEIILKSHIFSSMKEKGIEEVYDYYKLVSSNKDCLEEFLESITTNLTKFFRTQSDFNLLKEFVLPKLLKSKRKSEQIRIWCAGCSTGEEAYSIAITCLETPNIKAENIKIFATDLSTHSIIEAKEGKYNSDKIECINRRYLKKYFDKTSANIYSVKSVVKDLITFDYHNLMHKSPHYNIDIIFCRNVLIYFDSESVKLTVNRFYDILNRNGFLFIGHTESLFGLDTKFKSANINNSIVYTKQ</sequence>
<accession>A0A5C8D706</accession>
<evidence type="ECO:0000256" key="2">
    <source>
        <dbReference type="ARBA" id="ARBA00012534"/>
    </source>
</evidence>
<evidence type="ECO:0000313" key="12">
    <source>
        <dbReference type="Proteomes" id="UP000325116"/>
    </source>
</evidence>
<dbReference type="RefSeq" id="WP_147739044.1">
    <property type="nucleotide sequence ID" value="NZ_CATXRK010000004.1"/>
</dbReference>
<evidence type="ECO:0000256" key="1">
    <source>
        <dbReference type="ARBA" id="ARBA00001541"/>
    </source>
</evidence>
<dbReference type="Proteomes" id="UP000325116">
    <property type="component" value="Unassembled WGS sequence"/>
</dbReference>
<keyword evidence="4 8" id="KW-0808">Transferase</keyword>
<dbReference type="InterPro" id="IPR022642">
    <property type="entry name" value="CheR_C"/>
</dbReference>
<evidence type="ECO:0000259" key="6">
    <source>
        <dbReference type="PROSITE" id="PS50123"/>
    </source>
</evidence>
<keyword evidence="5" id="KW-0949">S-adenosyl-L-methionine</keyword>
<evidence type="ECO:0000313" key="11">
    <source>
        <dbReference type="Proteomes" id="UP000324638"/>
    </source>
</evidence>
<evidence type="ECO:0000313" key="8">
    <source>
        <dbReference type="EMBL" id="TXJ20996.1"/>
    </source>
</evidence>
<dbReference type="Proteomes" id="UP000324638">
    <property type="component" value="Unassembled WGS sequence"/>
</dbReference>
<dbReference type="Pfam" id="PF01739">
    <property type="entry name" value="CheR"/>
    <property type="match status" value="1"/>
</dbReference>
<organism evidence="8 11">
    <name type="scientific">Brachyspira aalborgi</name>
    <dbReference type="NCBI Taxonomy" id="29522"/>
    <lineage>
        <taxon>Bacteria</taxon>
        <taxon>Pseudomonadati</taxon>
        <taxon>Spirochaetota</taxon>
        <taxon>Spirochaetia</taxon>
        <taxon>Brachyspirales</taxon>
        <taxon>Brachyspiraceae</taxon>
        <taxon>Brachyspira</taxon>
    </lineage>
</organism>
<gene>
    <name evidence="9" type="ORF">EPJ73_07200</name>
    <name evidence="8" type="ORF">EPJ79_07655</name>
    <name evidence="7" type="ORF">EPJ80_08430</name>
</gene>
<evidence type="ECO:0000313" key="9">
    <source>
        <dbReference type="EMBL" id="TXJ25246.1"/>
    </source>
</evidence>
<dbReference type="PROSITE" id="PS50123">
    <property type="entry name" value="CHER"/>
    <property type="match status" value="1"/>
</dbReference>
<dbReference type="SMART" id="SM00138">
    <property type="entry name" value="MeTrc"/>
    <property type="match status" value="1"/>
</dbReference>
<evidence type="ECO:0000313" key="7">
    <source>
        <dbReference type="EMBL" id="TXJ11729.1"/>
    </source>
</evidence>
<dbReference type="PANTHER" id="PTHR24422">
    <property type="entry name" value="CHEMOTAXIS PROTEIN METHYLTRANSFERASE"/>
    <property type="match status" value="1"/>
</dbReference>
<dbReference type="SUPFAM" id="SSF47757">
    <property type="entry name" value="Chemotaxis receptor methyltransferase CheR, N-terminal domain"/>
    <property type="match status" value="1"/>
</dbReference>
<dbReference type="EC" id="2.1.1.80" evidence="2"/>
<evidence type="ECO:0000313" key="10">
    <source>
        <dbReference type="Proteomes" id="UP000324336"/>
    </source>
</evidence>
<dbReference type="Gene3D" id="3.40.50.150">
    <property type="entry name" value="Vaccinia Virus protein VP39"/>
    <property type="match status" value="1"/>
</dbReference>
<dbReference type="InterPro" id="IPR050903">
    <property type="entry name" value="Bact_Chemotaxis_MeTrfase"/>
</dbReference>
<evidence type="ECO:0000256" key="3">
    <source>
        <dbReference type="ARBA" id="ARBA00022603"/>
    </source>
</evidence>
<dbReference type="Proteomes" id="UP000324336">
    <property type="component" value="Unassembled WGS sequence"/>
</dbReference>
<dbReference type="InterPro" id="IPR036804">
    <property type="entry name" value="CheR_N_sf"/>
</dbReference>
<dbReference type="PRINTS" id="PR00996">
    <property type="entry name" value="CHERMTFRASE"/>
</dbReference>
<reference evidence="10 11" key="1">
    <citation type="journal article" date="1992" name="Lakartidningen">
        <title>[Penicillin V and not amoxicillin is the first choice preparation in acute otitis].</title>
        <authorList>
            <person name="Kamme C."/>
            <person name="Lundgren K."/>
            <person name="Prellner K."/>
        </authorList>
    </citation>
    <scope>NUCLEOTIDE SEQUENCE [LARGE SCALE GENOMIC DNA]</scope>
    <source>
        <strain evidence="8 11">513A</strain>
        <strain evidence="9 10">PC4597II</strain>
        <strain evidence="7 12">W1</strain>
    </source>
</reference>
<dbReference type="AlphaFoldDB" id="A0A5C8D706"/>
<dbReference type="GO" id="GO:0008983">
    <property type="term" value="F:protein-glutamate O-methyltransferase activity"/>
    <property type="evidence" value="ECO:0007669"/>
    <property type="project" value="UniProtKB-EC"/>
</dbReference>
<dbReference type="GO" id="GO:0032259">
    <property type="term" value="P:methylation"/>
    <property type="evidence" value="ECO:0007669"/>
    <property type="project" value="UniProtKB-KW"/>
</dbReference>
<dbReference type="PANTHER" id="PTHR24422:SF10">
    <property type="entry name" value="CHEMOTAXIS PROTEIN METHYLTRANSFERASE 2"/>
    <property type="match status" value="1"/>
</dbReference>
<proteinExistence type="predicted"/>
<dbReference type="InterPro" id="IPR029063">
    <property type="entry name" value="SAM-dependent_MTases_sf"/>
</dbReference>
<comment type="caution">
    <text evidence="8">The sequence shown here is derived from an EMBL/GenBank/DDBJ whole genome shotgun (WGS) entry which is preliminary data.</text>
</comment>